<dbReference type="InterPro" id="IPR000682">
    <property type="entry name" value="PCMT"/>
</dbReference>
<sequence length="218" mass="24201">MSKLDIEGVGMTSQRARDRLIQELEQKSIKHSGILNVMRKIPRHLFMDTAFATRAYEDTALPIGHGQTISQPYTVAKMTELLLEGSTPEYVLEIGTGSGYQAAVLGAFVKELHTVEIIEPLYRRSRDLLYDLGYRNIRTHRSDGNWGWAQAAPYDAIIATAAPDEVPSELLGQLKIGGKLVIPVGKQNSAQMLTVVEKTGENSWDKKMAEAVQFVPFV</sequence>
<dbReference type="GO" id="GO:0030091">
    <property type="term" value="P:protein repair"/>
    <property type="evidence" value="ECO:0007669"/>
    <property type="project" value="UniProtKB-UniRule"/>
</dbReference>
<reference evidence="8" key="1">
    <citation type="submission" date="2020-01" db="EMBL/GenBank/DDBJ databases">
        <authorList>
            <person name="Meier V. D."/>
            <person name="Meier V D."/>
        </authorList>
    </citation>
    <scope>NUCLEOTIDE SEQUENCE</scope>
    <source>
        <strain evidence="8">HLG_WM_MAG_07</strain>
    </source>
</reference>
<dbReference type="Gene3D" id="3.40.50.150">
    <property type="entry name" value="Vaccinia Virus protein VP39"/>
    <property type="match status" value="1"/>
</dbReference>
<dbReference type="PANTHER" id="PTHR11579:SF0">
    <property type="entry name" value="PROTEIN-L-ISOASPARTATE(D-ASPARTATE) O-METHYLTRANSFERASE"/>
    <property type="match status" value="1"/>
</dbReference>
<dbReference type="GO" id="GO:0004719">
    <property type="term" value="F:protein-L-isoaspartate (D-aspartate) O-methyltransferase activity"/>
    <property type="evidence" value="ECO:0007669"/>
    <property type="project" value="UniProtKB-UniRule"/>
</dbReference>
<evidence type="ECO:0000256" key="2">
    <source>
        <dbReference type="ARBA" id="ARBA00005369"/>
    </source>
</evidence>
<dbReference type="PANTHER" id="PTHR11579">
    <property type="entry name" value="PROTEIN-L-ISOASPARTATE O-METHYLTRANSFERASE"/>
    <property type="match status" value="1"/>
</dbReference>
<keyword evidence="6 7" id="KW-0949">S-adenosyl-L-methionine</keyword>
<accession>A0A6S6UC76</accession>
<proteinExistence type="inferred from homology"/>
<organism evidence="8">
    <name type="scientific">uncultured Thiotrichaceae bacterium</name>
    <dbReference type="NCBI Taxonomy" id="298394"/>
    <lineage>
        <taxon>Bacteria</taxon>
        <taxon>Pseudomonadati</taxon>
        <taxon>Pseudomonadota</taxon>
        <taxon>Gammaproteobacteria</taxon>
        <taxon>Thiotrichales</taxon>
        <taxon>Thiotrichaceae</taxon>
        <taxon>environmental samples</taxon>
    </lineage>
</organism>
<name>A0A6S6UC76_9GAMM</name>
<evidence type="ECO:0000256" key="3">
    <source>
        <dbReference type="ARBA" id="ARBA00022490"/>
    </source>
</evidence>
<keyword evidence="4 7" id="KW-0489">Methyltransferase</keyword>
<dbReference type="Pfam" id="PF01135">
    <property type="entry name" value="PCMT"/>
    <property type="match status" value="1"/>
</dbReference>
<evidence type="ECO:0000256" key="5">
    <source>
        <dbReference type="ARBA" id="ARBA00022679"/>
    </source>
</evidence>
<dbReference type="NCBIfam" id="NF001453">
    <property type="entry name" value="PRK00312.1"/>
    <property type="match status" value="1"/>
</dbReference>
<dbReference type="InterPro" id="IPR029063">
    <property type="entry name" value="SAM-dependent_MTases_sf"/>
</dbReference>
<keyword evidence="5 7" id="KW-0808">Transferase</keyword>
<gene>
    <name evidence="7" type="primary">pcm</name>
    <name evidence="8" type="ORF">HELGO_WM21799</name>
</gene>
<dbReference type="CDD" id="cd02440">
    <property type="entry name" value="AdoMet_MTases"/>
    <property type="match status" value="1"/>
</dbReference>
<comment type="similarity">
    <text evidence="2 7">Belongs to the methyltransferase superfamily. L-isoaspartyl/D-aspartyl protein methyltransferase family.</text>
</comment>
<comment type="subcellular location">
    <subcellularLocation>
        <location evidence="1 7">Cytoplasm</location>
    </subcellularLocation>
</comment>
<dbReference type="SUPFAM" id="SSF53335">
    <property type="entry name" value="S-adenosyl-L-methionine-dependent methyltransferases"/>
    <property type="match status" value="1"/>
</dbReference>
<evidence type="ECO:0000256" key="4">
    <source>
        <dbReference type="ARBA" id="ARBA00022603"/>
    </source>
</evidence>
<dbReference type="PROSITE" id="PS01279">
    <property type="entry name" value="PCMT"/>
    <property type="match status" value="1"/>
</dbReference>
<keyword evidence="3 7" id="KW-0963">Cytoplasm</keyword>
<evidence type="ECO:0000313" key="8">
    <source>
        <dbReference type="EMBL" id="CAA6824349.1"/>
    </source>
</evidence>
<feature type="active site" evidence="7">
    <location>
        <position position="70"/>
    </location>
</feature>
<evidence type="ECO:0000256" key="1">
    <source>
        <dbReference type="ARBA" id="ARBA00004496"/>
    </source>
</evidence>
<evidence type="ECO:0000256" key="7">
    <source>
        <dbReference type="HAMAP-Rule" id="MF_00090"/>
    </source>
</evidence>
<dbReference type="AlphaFoldDB" id="A0A6S6UC76"/>
<evidence type="ECO:0000256" key="6">
    <source>
        <dbReference type="ARBA" id="ARBA00022691"/>
    </source>
</evidence>
<comment type="catalytic activity">
    <reaction evidence="7">
        <text>[protein]-L-isoaspartate + S-adenosyl-L-methionine = [protein]-L-isoaspartate alpha-methyl ester + S-adenosyl-L-homocysteine</text>
        <dbReference type="Rhea" id="RHEA:12705"/>
        <dbReference type="Rhea" id="RHEA-COMP:12143"/>
        <dbReference type="Rhea" id="RHEA-COMP:12144"/>
        <dbReference type="ChEBI" id="CHEBI:57856"/>
        <dbReference type="ChEBI" id="CHEBI:59789"/>
        <dbReference type="ChEBI" id="CHEBI:90596"/>
        <dbReference type="ChEBI" id="CHEBI:90598"/>
        <dbReference type="EC" id="2.1.1.77"/>
    </reaction>
</comment>
<dbReference type="GO" id="GO:0005737">
    <property type="term" value="C:cytoplasm"/>
    <property type="evidence" value="ECO:0007669"/>
    <property type="project" value="UniProtKB-SubCell"/>
</dbReference>
<dbReference type="EMBL" id="CACVAY010000118">
    <property type="protein sequence ID" value="CAA6824349.1"/>
    <property type="molecule type" value="Genomic_DNA"/>
</dbReference>
<dbReference type="GO" id="GO:0032259">
    <property type="term" value="P:methylation"/>
    <property type="evidence" value="ECO:0007669"/>
    <property type="project" value="UniProtKB-KW"/>
</dbReference>
<protein>
    <recommendedName>
        <fullName evidence="7">Protein-L-isoaspartate O-methyltransferase</fullName>
        <ecNumber evidence="7">2.1.1.77</ecNumber>
    </recommendedName>
    <alternativeName>
        <fullName evidence="7">L-isoaspartyl protein carboxyl methyltransferase</fullName>
    </alternativeName>
    <alternativeName>
        <fullName evidence="7">Protein L-isoaspartyl methyltransferase</fullName>
    </alternativeName>
    <alternativeName>
        <fullName evidence="7">Protein-beta-aspartate methyltransferase</fullName>
        <shortName evidence="7">PIMT</shortName>
    </alternativeName>
</protein>
<dbReference type="HAMAP" id="MF_00090">
    <property type="entry name" value="PIMT"/>
    <property type="match status" value="1"/>
</dbReference>
<dbReference type="NCBIfam" id="TIGR00080">
    <property type="entry name" value="pimt"/>
    <property type="match status" value="1"/>
</dbReference>
<comment type="function">
    <text evidence="7">Catalyzes the methyl esterification of L-isoaspartyl residues in peptides and proteins that result from spontaneous decomposition of normal L-aspartyl and L-asparaginyl residues. It plays a role in the repair and/or degradation of damaged proteins.</text>
</comment>
<dbReference type="EC" id="2.1.1.77" evidence="7"/>
<dbReference type="FunFam" id="3.40.50.150:FF:000010">
    <property type="entry name" value="Protein-L-isoaspartate O-methyltransferase"/>
    <property type="match status" value="1"/>
</dbReference>